<keyword evidence="1" id="KW-1133">Transmembrane helix</keyword>
<evidence type="ECO:0000313" key="2">
    <source>
        <dbReference type="EMBL" id="MBS2547587.1"/>
    </source>
</evidence>
<reference evidence="2 3" key="1">
    <citation type="submission" date="2020-02" db="EMBL/GenBank/DDBJ databases">
        <title>Acidophilic actinobacteria isolated from forest soil.</title>
        <authorList>
            <person name="Golinska P."/>
        </authorList>
    </citation>
    <scope>NUCLEOTIDE SEQUENCE [LARGE SCALE GENOMIC DNA]</scope>
    <source>
        <strain evidence="2 3">NL8</strain>
    </source>
</reference>
<dbReference type="RefSeq" id="WP_212009172.1">
    <property type="nucleotide sequence ID" value="NZ_JAAFYZ010000031.1"/>
</dbReference>
<keyword evidence="3" id="KW-1185">Reference proteome</keyword>
<keyword evidence="1" id="KW-0812">Transmembrane</keyword>
<dbReference type="EMBL" id="JAAFYZ010000031">
    <property type="protein sequence ID" value="MBS2547587.1"/>
    <property type="molecule type" value="Genomic_DNA"/>
</dbReference>
<sequence length="65" mass="6746">MNTATVGMMYGIALGFAAAFGGFSAFVMVAALGAAGYGVGRLAEGGGLAEALRSRDWDRDRDRDR</sequence>
<protein>
    <recommendedName>
        <fullName evidence="4">DUF2273 domain-containing protein</fullName>
    </recommendedName>
</protein>
<evidence type="ECO:0000313" key="3">
    <source>
        <dbReference type="Proteomes" id="UP000730482"/>
    </source>
</evidence>
<evidence type="ECO:0008006" key="4">
    <source>
        <dbReference type="Google" id="ProtNLM"/>
    </source>
</evidence>
<evidence type="ECO:0000256" key="1">
    <source>
        <dbReference type="SAM" id="Phobius"/>
    </source>
</evidence>
<gene>
    <name evidence="2" type="ORF">KGQ19_11960</name>
</gene>
<organism evidence="2 3">
    <name type="scientific">Catenulispora pinistramenti</name>
    <dbReference type="NCBI Taxonomy" id="2705254"/>
    <lineage>
        <taxon>Bacteria</taxon>
        <taxon>Bacillati</taxon>
        <taxon>Actinomycetota</taxon>
        <taxon>Actinomycetes</taxon>
        <taxon>Catenulisporales</taxon>
        <taxon>Catenulisporaceae</taxon>
        <taxon>Catenulispora</taxon>
    </lineage>
</organism>
<accession>A0ABS5KNF7</accession>
<keyword evidence="1" id="KW-0472">Membrane</keyword>
<feature type="transmembrane region" description="Helical" evidence="1">
    <location>
        <begin position="12"/>
        <end position="35"/>
    </location>
</feature>
<comment type="caution">
    <text evidence="2">The sequence shown here is derived from an EMBL/GenBank/DDBJ whole genome shotgun (WGS) entry which is preliminary data.</text>
</comment>
<proteinExistence type="predicted"/>
<name>A0ABS5KNF7_9ACTN</name>
<dbReference type="Proteomes" id="UP000730482">
    <property type="component" value="Unassembled WGS sequence"/>
</dbReference>